<dbReference type="InterPro" id="IPR011583">
    <property type="entry name" value="Chitinase_II/V-like_cat"/>
</dbReference>
<feature type="signal peptide" evidence="10">
    <location>
        <begin position="1"/>
        <end position="23"/>
    </location>
</feature>
<feature type="compositionally biased region" description="Polar residues" evidence="9">
    <location>
        <begin position="26"/>
        <end position="37"/>
    </location>
</feature>
<dbReference type="Pfam" id="PF00704">
    <property type="entry name" value="Glyco_hydro_18"/>
    <property type="match status" value="1"/>
</dbReference>
<dbReference type="PANTHER" id="PTHR11177:SF392">
    <property type="entry name" value="HAP41P"/>
    <property type="match status" value="1"/>
</dbReference>
<dbReference type="PANTHER" id="PTHR11177">
    <property type="entry name" value="CHITINASE"/>
    <property type="match status" value="1"/>
</dbReference>
<keyword evidence="10" id="KW-0732">Signal</keyword>
<dbReference type="GO" id="GO:0000272">
    <property type="term" value="P:polysaccharide catabolic process"/>
    <property type="evidence" value="ECO:0007669"/>
    <property type="project" value="UniProtKB-KW"/>
</dbReference>
<keyword evidence="5 7" id="KW-0326">Glycosidase</keyword>
<evidence type="ECO:0000313" key="12">
    <source>
        <dbReference type="EMBL" id="RKP39621.1"/>
    </source>
</evidence>
<evidence type="ECO:0000313" key="13">
    <source>
        <dbReference type="Proteomes" id="UP000268162"/>
    </source>
</evidence>
<dbReference type="PROSITE" id="PS01095">
    <property type="entry name" value="GH18_1"/>
    <property type="match status" value="1"/>
</dbReference>
<dbReference type="InterPro" id="IPR001223">
    <property type="entry name" value="Glyco_hydro18_cat"/>
</dbReference>
<evidence type="ECO:0000256" key="4">
    <source>
        <dbReference type="ARBA" id="ARBA00023277"/>
    </source>
</evidence>
<dbReference type="Proteomes" id="UP000268162">
    <property type="component" value="Unassembled WGS sequence"/>
</dbReference>
<dbReference type="SUPFAM" id="SSF51445">
    <property type="entry name" value="(Trans)glycosidases"/>
    <property type="match status" value="1"/>
</dbReference>
<feature type="region of interest" description="Disordered" evidence="9">
    <location>
        <begin position="26"/>
        <end position="47"/>
    </location>
</feature>
<keyword evidence="6" id="KW-0624">Polysaccharide degradation</keyword>
<evidence type="ECO:0000256" key="7">
    <source>
        <dbReference type="RuleBase" id="RU000489"/>
    </source>
</evidence>
<keyword evidence="2 7" id="KW-0378">Hydrolase</keyword>
<evidence type="ECO:0000256" key="3">
    <source>
        <dbReference type="ARBA" id="ARBA00023024"/>
    </source>
</evidence>
<dbReference type="Gene3D" id="3.20.20.80">
    <property type="entry name" value="Glycosidases"/>
    <property type="match status" value="1"/>
</dbReference>
<feature type="domain" description="GH18" evidence="11">
    <location>
        <begin position="65"/>
        <end position="440"/>
    </location>
</feature>
<feature type="chain" id="PRO_5021029082" evidence="10">
    <location>
        <begin position="24"/>
        <end position="440"/>
    </location>
</feature>
<evidence type="ECO:0000256" key="8">
    <source>
        <dbReference type="RuleBase" id="RU004453"/>
    </source>
</evidence>
<comment type="catalytic activity">
    <reaction evidence="1">
        <text>Random endo-hydrolysis of N-acetyl-beta-D-glucosaminide (1-&gt;4)-beta-linkages in chitin and chitodextrins.</text>
        <dbReference type="EC" id="3.2.1.14"/>
    </reaction>
</comment>
<evidence type="ECO:0000259" key="11">
    <source>
        <dbReference type="PROSITE" id="PS51910"/>
    </source>
</evidence>
<dbReference type="PROSITE" id="PS51910">
    <property type="entry name" value="GH18_2"/>
    <property type="match status" value="1"/>
</dbReference>
<dbReference type="GO" id="GO:0005576">
    <property type="term" value="C:extracellular region"/>
    <property type="evidence" value="ECO:0007669"/>
    <property type="project" value="TreeGrafter"/>
</dbReference>
<name>A0A4Q0A295_9FUNG</name>
<sequence length="440" mass="48395">MRLTITTLLLATVAALAASTAVAQPAGSSDASVNPITPGQDLADNASALPPTVVSTTADGSETNRAIVGYYPDWVTRFMQPEQIPYEKLTHINYAFALLTQNYEIKFDTEWLMPRVVSQAHAKGTKVLISVGGWTGSRFFTPMVASAATRATFINNAVNFVNQFKLDGLDIDWEYPGRLGMSCNTFDAQHDTDNFLLLLRELRARFDREWGGASSAGRKLITLAVRVEPFDGPSGPISNAAPFAPLVDFVNVMAYDVYGSWSPTTGPNAPFNAGGDSNWSFTQAADSWIRAGFPRSKIVMGTAFYGRSAITNAPMTTNNMFAPKQSAIPRGDQDDGLWGEPCPGAPYTYSSVWQWRNLRSQGALVSPNQAGAGWVRHWDQQTQTPWLFRAADNTFVSYDDPQSLNIKTNYVRKQNLGGVMLWDLHHDNGELLDVLQQVRY</sequence>
<evidence type="ECO:0000256" key="5">
    <source>
        <dbReference type="ARBA" id="ARBA00023295"/>
    </source>
</evidence>
<dbReference type="InterPro" id="IPR001579">
    <property type="entry name" value="Glyco_hydro_18_chit_AS"/>
</dbReference>
<evidence type="ECO:0000256" key="6">
    <source>
        <dbReference type="ARBA" id="ARBA00023326"/>
    </source>
</evidence>
<dbReference type="InterPro" id="IPR050314">
    <property type="entry name" value="Glycosyl_Hydrlase_18"/>
</dbReference>
<dbReference type="STRING" id="215637.A0A4Q0A295"/>
<comment type="similarity">
    <text evidence="8">Belongs to the glycosyl hydrolase 18 family.</text>
</comment>
<keyword evidence="4" id="KW-0119">Carbohydrate metabolism</keyword>
<keyword evidence="3" id="KW-0146">Chitin degradation</keyword>
<organism evidence="12 13">
    <name type="scientific">Dimargaris cristalligena</name>
    <dbReference type="NCBI Taxonomy" id="215637"/>
    <lineage>
        <taxon>Eukaryota</taxon>
        <taxon>Fungi</taxon>
        <taxon>Fungi incertae sedis</taxon>
        <taxon>Zoopagomycota</taxon>
        <taxon>Kickxellomycotina</taxon>
        <taxon>Dimargaritomycetes</taxon>
        <taxon>Dimargaritales</taxon>
        <taxon>Dimargaritaceae</taxon>
        <taxon>Dimargaris</taxon>
    </lineage>
</organism>
<dbReference type="SUPFAM" id="SSF54556">
    <property type="entry name" value="Chitinase insertion domain"/>
    <property type="match status" value="1"/>
</dbReference>
<reference evidence="13" key="1">
    <citation type="journal article" date="2018" name="Nat. Microbiol.">
        <title>Leveraging single-cell genomics to expand the fungal tree of life.</title>
        <authorList>
            <person name="Ahrendt S.R."/>
            <person name="Quandt C.A."/>
            <person name="Ciobanu D."/>
            <person name="Clum A."/>
            <person name="Salamov A."/>
            <person name="Andreopoulos B."/>
            <person name="Cheng J.F."/>
            <person name="Woyke T."/>
            <person name="Pelin A."/>
            <person name="Henrissat B."/>
            <person name="Reynolds N.K."/>
            <person name="Benny G.L."/>
            <person name="Smith M.E."/>
            <person name="James T.Y."/>
            <person name="Grigoriev I.V."/>
        </authorList>
    </citation>
    <scope>NUCLEOTIDE SEQUENCE [LARGE SCALE GENOMIC DNA]</scope>
    <source>
        <strain evidence="13">RSA 468</strain>
    </source>
</reference>
<dbReference type="GO" id="GO:0008061">
    <property type="term" value="F:chitin binding"/>
    <property type="evidence" value="ECO:0007669"/>
    <property type="project" value="InterPro"/>
</dbReference>
<evidence type="ECO:0000256" key="9">
    <source>
        <dbReference type="SAM" id="MobiDB-lite"/>
    </source>
</evidence>
<dbReference type="GO" id="GO:0008843">
    <property type="term" value="F:endochitinase activity"/>
    <property type="evidence" value="ECO:0007669"/>
    <property type="project" value="UniProtKB-EC"/>
</dbReference>
<dbReference type="Gene3D" id="3.10.50.10">
    <property type="match status" value="1"/>
</dbReference>
<evidence type="ECO:0000256" key="1">
    <source>
        <dbReference type="ARBA" id="ARBA00000822"/>
    </source>
</evidence>
<evidence type="ECO:0000256" key="2">
    <source>
        <dbReference type="ARBA" id="ARBA00022801"/>
    </source>
</evidence>
<dbReference type="InterPro" id="IPR017853">
    <property type="entry name" value="GH"/>
</dbReference>
<accession>A0A4Q0A295</accession>
<dbReference type="AlphaFoldDB" id="A0A4Q0A295"/>
<dbReference type="SMART" id="SM00636">
    <property type="entry name" value="Glyco_18"/>
    <property type="match status" value="1"/>
</dbReference>
<evidence type="ECO:0000256" key="10">
    <source>
        <dbReference type="SAM" id="SignalP"/>
    </source>
</evidence>
<protein>
    <submittedName>
        <fullName evidence="12">Glycoside hydrolase superfamily</fullName>
    </submittedName>
</protein>
<dbReference type="EMBL" id="ML002257">
    <property type="protein sequence ID" value="RKP39621.1"/>
    <property type="molecule type" value="Genomic_DNA"/>
</dbReference>
<gene>
    <name evidence="12" type="ORF">BJ085DRAFT_42759</name>
</gene>
<dbReference type="GO" id="GO:0006032">
    <property type="term" value="P:chitin catabolic process"/>
    <property type="evidence" value="ECO:0007669"/>
    <property type="project" value="UniProtKB-KW"/>
</dbReference>
<proteinExistence type="inferred from homology"/>
<keyword evidence="13" id="KW-1185">Reference proteome</keyword>
<dbReference type="InterPro" id="IPR029070">
    <property type="entry name" value="Chitinase_insertion_sf"/>
</dbReference>